<comment type="caution">
    <text evidence="9">The sequence shown here is derived from an EMBL/GenBank/DDBJ whole genome shotgun (WGS) entry which is preliminary data.</text>
</comment>
<keyword evidence="2 7" id="KW-0028">Amino-acid biosynthesis</keyword>
<organism evidence="9">
    <name type="scientific">Dictyoglomus thermophilum</name>
    <dbReference type="NCBI Taxonomy" id="14"/>
    <lineage>
        <taxon>Bacteria</taxon>
        <taxon>Pseudomonadati</taxon>
        <taxon>Dictyoglomota</taxon>
        <taxon>Dictyoglomia</taxon>
        <taxon>Dictyoglomales</taxon>
        <taxon>Dictyoglomaceae</taxon>
        <taxon>Dictyoglomus</taxon>
    </lineage>
</organism>
<evidence type="ECO:0000256" key="4">
    <source>
        <dbReference type="ARBA" id="ARBA00022857"/>
    </source>
</evidence>
<dbReference type="PROSITE" id="PS01223">
    <property type="entry name" value="PROA"/>
    <property type="match status" value="1"/>
</dbReference>
<comment type="subcellular location">
    <subcellularLocation>
        <location evidence="7">Cytoplasm</location>
    </subcellularLocation>
</comment>
<protein>
    <recommendedName>
        <fullName evidence="7">Gamma-glutamyl phosphate reductase</fullName>
        <shortName evidence="7">GPR</shortName>
        <ecNumber evidence="7">1.2.1.41</ecNumber>
    </recommendedName>
    <alternativeName>
        <fullName evidence="7">Glutamate-5-semialdehyde dehydrogenase</fullName>
    </alternativeName>
    <alternativeName>
        <fullName evidence="7">Glutamyl-gamma-semialdehyde dehydrogenase</fullName>
        <shortName evidence="7">GSA dehydrogenase</shortName>
    </alternativeName>
</protein>
<dbReference type="InterPro" id="IPR020593">
    <property type="entry name" value="G-glutamylP_reductase_CS"/>
</dbReference>
<dbReference type="PIRSF" id="PIRSF000151">
    <property type="entry name" value="GPR"/>
    <property type="match status" value="1"/>
</dbReference>
<evidence type="ECO:0000313" key="9">
    <source>
        <dbReference type="EMBL" id="HFX13829.1"/>
    </source>
</evidence>
<dbReference type="GO" id="GO:0004350">
    <property type="term" value="F:glutamate-5-semialdehyde dehydrogenase activity"/>
    <property type="evidence" value="ECO:0007669"/>
    <property type="project" value="UniProtKB-UniRule"/>
</dbReference>
<feature type="domain" description="Aldehyde dehydrogenase" evidence="8">
    <location>
        <begin position="2"/>
        <end position="285"/>
    </location>
</feature>
<reference evidence="9" key="1">
    <citation type="journal article" date="2020" name="mSystems">
        <title>Genome- and Community-Level Interaction Insights into Carbon Utilization and Element Cycling Functions of Hydrothermarchaeota in Hydrothermal Sediment.</title>
        <authorList>
            <person name="Zhou Z."/>
            <person name="Liu Y."/>
            <person name="Xu W."/>
            <person name="Pan J."/>
            <person name="Luo Z.H."/>
            <person name="Li M."/>
        </authorList>
    </citation>
    <scope>NUCLEOTIDE SEQUENCE [LARGE SCALE GENOMIC DNA]</scope>
    <source>
        <strain evidence="9">SpSt-81</strain>
    </source>
</reference>
<dbReference type="GO" id="GO:0050661">
    <property type="term" value="F:NADP binding"/>
    <property type="evidence" value="ECO:0007669"/>
    <property type="project" value="InterPro"/>
</dbReference>
<dbReference type="PANTHER" id="PTHR11063:SF8">
    <property type="entry name" value="DELTA-1-PYRROLINE-5-CARBOXYLATE SYNTHASE"/>
    <property type="match status" value="1"/>
</dbReference>
<keyword evidence="3 7" id="KW-0641">Proline biosynthesis</keyword>
<dbReference type="InterPro" id="IPR015590">
    <property type="entry name" value="Aldehyde_DH_dom"/>
</dbReference>
<dbReference type="NCBIfam" id="NF001221">
    <property type="entry name" value="PRK00197.1"/>
    <property type="match status" value="1"/>
</dbReference>
<dbReference type="NCBIfam" id="TIGR00407">
    <property type="entry name" value="proA"/>
    <property type="match status" value="1"/>
</dbReference>
<evidence type="ECO:0000256" key="7">
    <source>
        <dbReference type="HAMAP-Rule" id="MF_00412"/>
    </source>
</evidence>
<dbReference type="Gene3D" id="3.40.605.10">
    <property type="entry name" value="Aldehyde Dehydrogenase, Chain A, domain 1"/>
    <property type="match status" value="1"/>
</dbReference>
<dbReference type="EC" id="1.2.1.41" evidence="7"/>
<dbReference type="CDD" id="cd07079">
    <property type="entry name" value="ALDH_F18-19_ProA-GPR"/>
    <property type="match status" value="1"/>
</dbReference>
<dbReference type="HAMAP" id="MF_00412">
    <property type="entry name" value="ProA"/>
    <property type="match status" value="1"/>
</dbReference>
<evidence type="ECO:0000256" key="2">
    <source>
        <dbReference type="ARBA" id="ARBA00022605"/>
    </source>
</evidence>
<dbReference type="InterPro" id="IPR016161">
    <property type="entry name" value="Ald_DH/histidinol_DH"/>
</dbReference>
<comment type="catalytic activity">
    <reaction evidence="6 7">
        <text>L-glutamate 5-semialdehyde + phosphate + NADP(+) = L-glutamyl 5-phosphate + NADPH + H(+)</text>
        <dbReference type="Rhea" id="RHEA:19541"/>
        <dbReference type="ChEBI" id="CHEBI:15378"/>
        <dbReference type="ChEBI" id="CHEBI:43474"/>
        <dbReference type="ChEBI" id="CHEBI:57783"/>
        <dbReference type="ChEBI" id="CHEBI:58066"/>
        <dbReference type="ChEBI" id="CHEBI:58274"/>
        <dbReference type="ChEBI" id="CHEBI:58349"/>
        <dbReference type="EC" id="1.2.1.41"/>
    </reaction>
</comment>
<dbReference type="InterPro" id="IPR000965">
    <property type="entry name" value="GPR_dom"/>
</dbReference>
<dbReference type="Pfam" id="PF00171">
    <property type="entry name" value="Aldedh"/>
    <property type="match status" value="2"/>
</dbReference>
<evidence type="ECO:0000256" key="3">
    <source>
        <dbReference type="ARBA" id="ARBA00022650"/>
    </source>
</evidence>
<evidence type="ECO:0000256" key="1">
    <source>
        <dbReference type="ARBA" id="ARBA00004985"/>
    </source>
</evidence>
<dbReference type="FunFam" id="3.40.309.10:FF:000006">
    <property type="entry name" value="Gamma-glutamyl phosphate reductase"/>
    <property type="match status" value="1"/>
</dbReference>
<dbReference type="GO" id="GO:0055129">
    <property type="term" value="P:L-proline biosynthetic process"/>
    <property type="evidence" value="ECO:0007669"/>
    <property type="project" value="UniProtKB-UniRule"/>
</dbReference>
<dbReference type="SUPFAM" id="SSF53720">
    <property type="entry name" value="ALDH-like"/>
    <property type="match status" value="1"/>
</dbReference>
<keyword evidence="4 7" id="KW-0521">NADP</keyword>
<dbReference type="InterPro" id="IPR012134">
    <property type="entry name" value="Glu-5-SA_DH"/>
</dbReference>
<keyword evidence="5 7" id="KW-0560">Oxidoreductase</keyword>
<dbReference type="InterPro" id="IPR016162">
    <property type="entry name" value="Ald_DH_N"/>
</dbReference>
<dbReference type="UniPathway" id="UPA00098">
    <property type="reaction ID" value="UER00360"/>
</dbReference>
<dbReference type="InterPro" id="IPR016163">
    <property type="entry name" value="Ald_DH_C"/>
</dbReference>
<dbReference type="GO" id="GO:0005737">
    <property type="term" value="C:cytoplasm"/>
    <property type="evidence" value="ECO:0007669"/>
    <property type="project" value="UniProtKB-SubCell"/>
</dbReference>
<keyword evidence="7" id="KW-0963">Cytoplasm</keyword>
<accession>A0A7C3MKH7</accession>
<name>A0A7C3MKH7_DICTH</name>
<dbReference type="PANTHER" id="PTHR11063">
    <property type="entry name" value="GLUTAMATE SEMIALDEHYDE DEHYDROGENASE"/>
    <property type="match status" value="1"/>
</dbReference>
<dbReference type="Gene3D" id="3.40.309.10">
    <property type="entry name" value="Aldehyde Dehydrogenase, Chain A, domain 2"/>
    <property type="match status" value="1"/>
</dbReference>
<comment type="similarity">
    <text evidence="7">Belongs to the gamma-glutamyl phosphate reductase family.</text>
</comment>
<comment type="pathway">
    <text evidence="1 7">Amino-acid biosynthesis; L-proline biosynthesis; L-glutamate 5-semialdehyde from L-glutamate: step 2/2.</text>
</comment>
<evidence type="ECO:0000256" key="5">
    <source>
        <dbReference type="ARBA" id="ARBA00023002"/>
    </source>
</evidence>
<proteinExistence type="inferred from homology"/>
<dbReference type="EMBL" id="DTIN01000025">
    <property type="protein sequence ID" value="HFX13829.1"/>
    <property type="molecule type" value="Genomic_DNA"/>
</dbReference>
<evidence type="ECO:0000256" key="6">
    <source>
        <dbReference type="ARBA" id="ARBA00049024"/>
    </source>
</evidence>
<evidence type="ECO:0000259" key="8">
    <source>
        <dbReference type="Pfam" id="PF00171"/>
    </source>
</evidence>
<comment type="function">
    <text evidence="7">Catalyzes the NADPH-dependent reduction of L-glutamate 5-phosphate into L-glutamate 5-semialdehyde and phosphate. The product spontaneously undergoes cyclization to form 1-pyrroline-5-carboxylate.</text>
</comment>
<gene>
    <name evidence="7" type="primary">proA</name>
    <name evidence="9" type="ORF">ENW00_06715</name>
</gene>
<feature type="domain" description="Aldehyde dehydrogenase" evidence="8">
    <location>
        <begin position="315"/>
        <end position="377"/>
    </location>
</feature>
<dbReference type="AlphaFoldDB" id="A0A7C3MKH7"/>
<sequence length="415" mass="46446">MENMEKKLQEAKAASYKLALLKTKAKNEALRKIAEGIEKNIPIILEENKKDLKRGEEKGLSKALMDRILLNEKRLKDIVRSIEDVIKLPDPVGEIISMQKRPNGILVGQMRVPIGVLALIYEARPNVTVDGAILAIKSGNSIVLRGSSDALYSNIVLANIMKEALSESEVPPESIQIIETPEHSAVEKLLQMRDYIDVVIPRGSANFIKYVMNISKVPVIETGAGNNHIYVEEDADFDMARKIIINAKVQRPSVCNAIEKLLIHKNIADKFIPLIVEDLRKYNVEIRGCEKTCQIIKDAILATEEDWYTEYLDLIIAIKVVNSLEEAIEHINKYNTKHSEAIITKDYHKAMTFLQRVDAAAVYVNASTRFTDGGEFGLGAEIGISTQKLHARGPMGLKELTTTKYIIFGEGQIRE</sequence>